<dbReference type="InterPro" id="IPR020859">
    <property type="entry name" value="ROC"/>
</dbReference>
<dbReference type="Proteomes" id="UP001168821">
    <property type="component" value="Unassembled WGS sequence"/>
</dbReference>
<evidence type="ECO:0000256" key="2">
    <source>
        <dbReference type="ARBA" id="ARBA00022741"/>
    </source>
</evidence>
<gene>
    <name evidence="4" type="ORF">Zmor_012605</name>
</gene>
<reference evidence="4" key="1">
    <citation type="journal article" date="2023" name="G3 (Bethesda)">
        <title>Whole genome assemblies of Zophobas morio and Tenebrio molitor.</title>
        <authorList>
            <person name="Kaur S."/>
            <person name="Stinson S.A."/>
            <person name="diCenzo G.C."/>
        </authorList>
    </citation>
    <scope>NUCLEOTIDE SEQUENCE</scope>
    <source>
        <strain evidence="4">QUZm001</strain>
    </source>
</reference>
<dbReference type="Gene3D" id="3.30.70.1390">
    <property type="entry name" value="ROC domain from the Parkinson's disease-associated leucine-rich repeat kinase 2"/>
    <property type="match status" value="1"/>
</dbReference>
<dbReference type="EMBL" id="JALNTZ010000004">
    <property type="protein sequence ID" value="KAJ3653349.1"/>
    <property type="molecule type" value="Genomic_DNA"/>
</dbReference>
<accession>A0AA38MEW6</accession>
<comment type="caution">
    <text evidence="4">The sequence shown here is derived from an EMBL/GenBank/DDBJ whole genome shotgun (WGS) entry which is preliminary data.</text>
</comment>
<feature type="domain" description="Roc" evidence="3">
    <location>
        <begin position="1"/>
        <end position="171"/>
    </location>
</feature>
<proteinExistence type="predicted"/>
<dbReference type="Gene3D" id="3.40.50.300">
    <property type="entry name" value="P-loop containing nucleotide triphosphate hydrolases"/>
    <property type="match status" value="1"/>
</dbReference>
<dbReference type="FunFam" id="3.40.50.300:FF:001518">
    <property type="entry name" value="Leucine-rich repeat kinase, isoform C"/>
    <property type="match status" value="1"/>
</dbReference>
<protein>
    <recommendedName>
        <fullName evidence="3">Roc domain-containing protein</fullName>
    </recommendedName>
</protein>
<dbReference type="AlphaFoldDB" id="A0AA38MEW6"/>
<keyword evidence="2" id="KW-0547">Nucleotide-binding</keyword>
<dbReference type="GO" id="GO:0000166">
    <property type="term" value="F:nucleotide binding"/>
    <property type="evidence" value="ECO:0007669"/>
    <property type="project" value="UniProtKB-KW"/>
</dbReference>
<dbReference type="SUPFAM" id="SSF52540">
    <property type="entry name" value="P-loop containing nucleoside triphosphate hydrolases"/>
    <property type="match status" value="1"/>
</dbReference>
<dbReference type="PROSITE" id="PS51424">
    <property type="entry name" value="ROC"/>
    <property type="match status" value="1"/>
</dbReference>
<dbReference type="Pfam" id="PF08477">
    <property type="entry name" value="Roc"/>
    <property type="match status" value="1"/>
</dbReference>
<evidence type="ECO:0000256" key="1">
    <source>
        <dbReference type="ARBA" id="ARBA00022737"/>
    </source>
</evidence>
<organism evidence="4 5">
    <name type="scientific">Zophobas morio</name>
    <dbReference type="NCBI Taxonomy" id="2755281"/>
    <lineage>
        <taxon>Eukaryota</taxon>
        <taxon>Metazoa</taxon>
        <taxon>Ecdysozoa</taxon>
        <taxon>Arthropoda</taxon>
        <taxon>Hexapoda</taxon>
        <taxon>Insecta</taxon>
        <taxon>Pterygota</taxon>
        <taxon>Neoptera</taxon>
        <taxon>Endopterygota</taxon>
        <taxon>Coleoptera</taxon>
        <taxon>Polyphaga</taxon>
        <taxon>Cucujiformia</taxon>
        <taxon>Tenebrionidae</taxon>
        <taxon>Zophobas</taxon>
    </lineage>
</organism>
<name>A0AA38MEW6_9CUCU</name>
<evidence type="ECO:0000313" key="5">
    <source>
        <dbReference type="Proteomes" id="UP001168821"/>
    </source>
</evidence>
<keyword evidence="1" id="KW-0677">Repeat</keyword>
<evidence type="ECO:0000259" key="3">
    <source>
        <dbReference type="PROSITE" id="PS51424"/>
    </source>
</evidence>
<evidence type="ECO:0000313" key="4">
    <source>
        <dbReference type="EMBL" id="KAJ3653349.1"/>
    </source>
</evidence>
<keyword evidence="5" id="KW-1185">Reference proteome</keyword>
<dbReference type="InterPro" id="IPR027417">
    <property type="entry name" value="P-loop_NTPase"/>
</dbReference>
<sequence>MGNKNINVKTSRGTNMSTVGVDIGDWVYEKKVRNQSSHGPVIFRTWDFGGQKEYYATHQYFLSKRSLYLVVWRIIDGHRGINEILQWLVNIQARAPNSPVIIVGTHYDVVQEFNPNISEEYQQIIRDRFINIVDAEKCGLPRVLDTIEISCKTRHNVKLLCNLIYDTVFSLRPPGMYVSFRMFLDRSRPCKCSSLDGN</sequence>